<keyword evidence="2" id="KW-1185">Reference proteome</keyword>
<dbReference type="EMBL" id="LNIX01000013">
    <property type="protein sequence ID" value="OXA47323.1"/>
    <property type="molecule type" value="Genomic_DNA"/>
</dbReference>
<name>A0A226DQ35_FOLCA</name>
<gene>
    <name evidence="1" type="ORF">Fcan01_18062</name>
</gene>
<accession>A0A226DQ35</accession>
<protein>
    <submittedName>
        <fullName evidence="1">Uncharacterized protein</fullName>
    </submittedName>
</protein>
<proteinExistence type="predicted"/>
<evidence type="ECO:0000313" key="1">
    <source>
        <dbReference type="EMBL" id="OXA47323.1"/>
    </source>
</evidence>
<reference evidence="1 2" key="1">
    <citation type="submission" date="2015-12" db="EMBL/GenBank/DDBJ databases">
        <title>The genome of Folsomia candida.</title>
        <authorList>
            <person name="Faddeeva A."/>
            <person name="Derks M.F."/>
            <person name="Anvar Y."/>
            <person name="Smit S."/>
            <person name="Van Straalen N."/>
            <person name="Roelofs D."/>
        </authorList>
    </citation>
    <scope>NUCLEOTIDE SEQUENCE [LARGE SCALE GENOMIC DNA]</scope>
    <source>
        <strain evidence="1 2">VU population</strain>
        <tissue evidence="1">Whole body</tissue>
    </source>
</reference>
<dbReference type="AlphaFoldDB" id="A0A226DQ35"/>
<dbReference type="Proteomes" id="UP000198287">
    <property type="component" value="Unassembled WGS sequence"/>
</dbReference>
<organism evidence="1 2">
    <name type="scientific">Folsomia candida</name>
    <name type="common">Springtail</name>
    <dbReference type="NCBI Taxonomy" id="158441"/>
    <lineage>
        <taxon>Eukaryota</taxon>
        <taxon>Metazoa</taxon>
        <taxon>Ecdysozoa</taxon>
        <taxon>Arthropoda</taxon>
        <taxon>Hexapoda</taxon>
        <taxon>Collembola</taxon>
        <taxon>Entomobryomorpha</taxon>
        <taxon>Isotomoidea</taxon>
        <taxon>Isotomidae</taxon>
        <taxon>Proisotominae</taxon>
        <taxon>Folsomia</taxon>
    </lineage>
</organism>
<comment type="caution">
    <text evidence="1">The sequence shown here is derived from an EMBL/GenBank/DDBJ whole genome shotgun (WGS) entry which is preliminary data.</text>
</comment>
<evidence type="ECO:0000313" key="2">
    <source>
        <dbReference type="Proteomes" id="UP000198287"/>
    </source>
</evidence>
<sequence length="679" mass="77549">MNRPEFTIPFFATTFILNFPLSNELTLNTIVSKISDLYEINFRLSLPHPTFRNVDFQLIKKIPITISYSLEKSVNWRDGEYQVEKEAYHGAPPKKYGSQKIKIFLTMAQHIYDLSHKIAQSGHAARTSGNILFYNVANSDEIIQKLDDITQLGFTCPLTFVTVMATSKNMELSSLHQLCYLCPPTDPLVVLSLLQNPTQIMEIHSKLSSNGYGAKMALRSRHRLATDDVISKNLKLANCQKYFDSEPWCQSHNPLYEIMMERLNASIAAWSSCPPLDDKDDYDWAPLYLCEAGFVTPQPENTSDYLHSKLLSFTQGKLCIVYCINKADYDPPSWAWVASPFDTPTWFGLLITIALFALVGRRISMMLNAVNFFIYIGPSNFKNWKNPALFFSLALISFLSYHYEAFMTTNITAPLGLHVLLDIKEWLDNGFRLIVPSMHILNVLRFAMGEEIRQQLGRNISARDLIVDAEMGQGPEQFNLTWRHKMASIKGVFYIYEVLAYKLKTEKIVSRDGNVVCFVINNCLGPFTVLMNSYSSMTGSWFLQNVLLWNGPAGIDRMFQDRYFTKIARKLATNNVKTQALTNGFLLGVSLAVFGIEFRCNVVLSKFSRIFQERYRLILLGLKSAVNLDEKWVASGTRVHYHDDKIVSHHMPRDKRVPFFVRFILHCYVALSLGRLGEG</sequence>